<evidence type="ECO:0000256" key="4">
    <source>
        <dbReference type="ARBA" id="ARBA00013244"/>
    </source>
</evidence>
<evidence type="ECO:0000256" key="11">
    <source>
        <dbReference type="RuleBase" id="RU361241"/>
    </source>
</evidence>
<dbReference type="InterPro" id="IPR004255">
    <property type="entry name" value="O-acyltransferase_WSD1_N"/>
</dbReference>
<keyword evidence="5 11" id="KW-0444">Lipid biosynthesis</keyword>
<comment type="pathway">
    <text evidence="1 11">Glycerolipid metabolism; triacylglycerol biosynthesis.</text>
</comment>
<evidence type="ECO:0000256" key="10">
    <source>
        <dbReference type="ARBA" id="ARBA00048109"/>
    </source>
</evidence>
<feature type="domain" description="O-acyltransferase WSD1 C-terminal" evidence="13">
    <location>
        <begin position="273"/>
        <end position="416"/>
    </location>
</feature>
<evidence type="ECO:0000313" key="14">
    <source>
        <dbReference type="EMBL" id="MFC5287691.1"/>
    </source>
</evidence>
<gene>
    <name evidence="14" type="ORF">ACFPM7_11575</name>
</gene>
<feature type="domain" description="O-acyltransferase WSD1-like N-terminal" evidence="12">
    <location>
        <begin position="9"/>
        <end position="164"/>
    </location>
</feature>
<evidence type="ECO:0000256" key="3">
    <source>
        <dbReference type="ARBA" id="ARBA00009587"/>
    </source>
</evidence>
<proteinExistence type="inferred from homology"/>
<dbReference type="EMBL" id="JBHSKF010000004">
    <property type="protein sequence ID" value="MFC5287691.1"/>
    <property type="molecule type" value="Genomic_DNA"/>
</dbReference>
<feature type="domain" description="O-acyltransferase WSD1-like N-terminal" evidence="12">
    <location>
        <begin position="179"/>
        <end position="234"/>
    </location>
</feature>
<comment type="similarity">
    <text evidence="3 11">Belongs to the long-chain O-acyltransferase family.</text>
</comment>
<dbReference type="InterPro" id="IPR023213">
    <property type="entry name" value="CAT-like_dom_sf"/>
</dbReference>
<evidence type="ECO:0000256" key="8">
    <source>
        <dbReference type="ARBA" id="ARBA00023098"/>
    </source>
</evidence>
<dbReference type="Pfam" id="PF03007">
    <property type="entry name" value="WS_DGAT_cat"/>
    <property type="match status" value="2"/>
</dbReference>
<keyword evidence="15" id="KW-1185">Reference proteome</keyword>
<reference evidence="15" key="1">
    <citation type="journal article" date="2019" name="Int. J. Syst. Evol. Microbiol.">
        <title>The Global Catalogue of Microorganisms (GCM) 10K type strain sequencing project: providing services to taxonomists for standard genome sequencing and annotation.</title>
        <authorList>
            <consortium name="The Broad Institute Genomics Platform"/>
            <consortium name="The Broad Institute Genome Sequencing Center for Infectious Disease"/>
            <person name="Wu L."/>
            <person name="Ma J."/>
        </authorList>
    </citation>
    <scope>NUCLEOTIDE SEQUENCE [LARGE SCALE GENOMIC DNA]</scope>
    <source>
        <strain evidence="15">CCUG 59778</strain>
    </source>
</reference>
<protein>
    <recommendedName>
        <fullName evidence="4 11">Diacylglycerol O-acyltransferase</fullName>
        <ecNumber evidence="4 11">2.3.1.20</ecNumber>
    </recommendedName>
</protein>
<evidence type="ECO:0000256" key="6">
    <source>
        <dbReference type="ARBA" id="ARBA00022679"/>
    </source>
</evidence>
<evidence type="ECO:0000259" key="13">
    <source>
        <dbReference type="Pfam" id="PF06974"/>
    </source>
</evidence>
<keyword evidence="6 11" id="KW-0808">Transferase</keyword>
<name>A0ABW0EP62_9PSEU</name>
<dbReference type="Proteomes" id="UP001596157">
    <property type="component" value="Unassembled WGS sequence"/>
</dbReference>
<comment type="pathway">
    <text evidence="2">Lipid metabolism.</text>
</comment>
<dbReference type="InterPro" id="IPR014292">
    <property type="entry name" value="Acyl_transf_WS/DGAT"/>
</dbReference>
<evidence type="ECO:0000256" key="7">
    <source>
        <dbReference type="ARBA" id="ARBA00022798"/>
    </source>
</evidence>
<evidence type="ECO:0000256" key="5">
    <source>
        <dbReference type="ARBA" id="ARBA00022516"/>
    </source>
</evidence>
<evidence type="ECO:0000259" key="12">
    <source>
        <dbReference type="Pfam" id="PF03007"/>
    </source>
</evidence>
<dbReference type="Gene3D" id="3.30.559.10">
    <property type="entry name" value="Chloramphenicol acetyltransferase-like domain"/>
    <property type="match status" value="1"/>
</dbReference>
<comment type="catalytic activity">
    <reaction evidence="10 11">
        <text>an acyl-CoA + a 1,2-diacyl-sn-glycerol = a triacyl-sn-glycerol + CoA</text>
        <dbReference type="Rhea" id="RHEA:10868"/>
        <dbReference type="ChEBI" id="CHEBI:17815"/>
        <dbReference type="ChEBI" id="CHEBI:57287"/>
        <dbReference type="ChEBI" id="CHEBI:58342"/>
        <dbReference type="ChEBI" id="CHEBI:64615"/>
        <dbReference type="EC" id="2.3.1.20"/>
    </reaction>
</comment>
<comment type="caution">
    <text evidence="14">The sequence shown here is derived from an EMBL/GenBank/DDBJ whole genome shotgun (WGS) entry which is preliminary data.</text>
</comment>
<accession>A0ABW0EP62</accession>
<dbReference type="PANTHER" id="PTHR31650">
    <property type="entry name" value="O-ACYLTRANSFERASE (WSD1-LIKE) FAMILY PROTEIN"/>
    <property type="match status" value="1"/>
</dbReference>
<dbReference type="Pfam" id="PF06974">
    <property type="entry name" value="WS_DGAT_C"/>
    <property type="match status" value="1"/>
</dbReference>
<dbReference type="NCBIfam" id="TIGR02946">
    <property type="entry name" value="acyl_WS_DGAT"/>
    <property type="match status" value="1"/>
</dbReference>
<evidence type="ECO:0000256" key="9">
    <source>
        <dbReference type="ARBA" id="ARBA00023315"/>
    </source>
</evidence>
<evidence type="ECO:0000256" key="2">
    <source>
        <dbReference type="ARBA" id="ARBA00005189"/>
    </source>
</evidence>
<dbReference type="InterPro" id="IPR009721">
    <property type="entry name" value="O-acyltransferase_WSD1_C"/>
</dbReference>
<dbReference type="PANTHER" id="PTHR31650:SF1">
    <property type="entry name" value="WAX ESTER SYNTHASE_DIACYLGLYCEROL ACYLTRANSFERASE 4-RELATED"/>
    <property type="match status" value="1"/>
</dbReference>
<evidence type="ECO:0000313" key="15">
    <source>
        <dbReference type="Proteomes" id="UP001596157"/>
    </source>
</evidence>
<keyword evidence="9 11" id="KW-0012">Acyltransferase</keyword>
<dbReference type="EC" id="2.3.1.20" evidence="4 11"/>
<dbReference type="SUPFAM" id="SSF52777">
    <property type="entry name" value="CoA-dependent acyltransferases"/>
    <property type="match status" value="1"/>
</dbReference>
<keyword evidence="7 11" id="KW-0319">Glycerol metabolism</keyword>
<evidence type="ECO:0000256" key="1">
    <source>
        <dbReference type="ARBA" id="ARBA00004771"/>
    </source>
</evidence>
<organism evidence="14 15">
    <name type="scientific">Actinokineospora guangxiensis</name>
    <dbReference type="NCBI Taxonomy" id="1490288"/>
    <lineage>
        <taxon>Bacteria</taxon>
        <taxon>Bacillati</taxon>
        <taxon>Actinomycetota</taxon>
        <taxon>Actinomycetes</taxon>
        <taxon>Pseudonocardiales</taxon>
        <taxon>Pseudonocardiaceae</taxon>
        <taxon>Actinokineospora</taxon>
    </lineage>
</organism>
<dbReference type="InterPro" id="IPR045034">
    <property type="entry name" value="O-acyltransferase_WSD1-like"/>
</dbReference>
<dbReference type="RefSeq" id="WP_378246895.1">
    <property type="nucleotide sequence ID" value="NZ_JBHSKF010000004.1"/>
</dbReference>
<sequence length="422" mass="43940">MATRAKSPLTNLDVAFLCMERPDTPMHLGAVGVFRPTSTVDGPALGRLLAARAAAIPALHRVVRRSRLGGASWTEAEDFRAEDHVRVFRLPGDLLASYTGAWQASPLDLRKPPWELHVLTGLPGGDFAVLLKLHHALADGAGALAIAAGLFDGLATPPEQPPPARDRAAELSALPGLLRSTAGIAGDVLRTVRAPWSAPLAAPSSAGRRFAMVGLDADDIRHIRRAHGGTANDVTLAVLAGGLRSWLADTDRPVAGMRALIPVNTRSRGGEGGNQLSGYVCDLPVQLADPLSRLRAVRASMDSCKRTGTARGAGALPLLANRLPAALHRIGTGLAARGAPMLFDTVITTVALPSIPLSIDGADLRAVYPVVPLASGHPVGIAISPYRDGIHIGLNADASSAPDVDLLATAIAKSAVELHERC</sequence>
<keyword evidence="8 11" id="KW-0443">Lipid metabolism</keyword>